<dbReference type="InterPro" id="IPR002645">
    <property type="entry name" value="STAS_dom"/>
</dbReference>
<keyword evidence="2 5" id="KW-0812">Transmembrane</keyword>
<feature type="domain" description="STAS" evidence="6">
    <location>
        <begin position="453"/>
        <end position="570"/>
    </location>
</feature>
<dbReference type="SUPFAM" id="SSF52091">
    <property type="entry name" value="SpoIIaa-like"/>
    <property type="match status" value="1"/>
</dbReference>
<dbReference type="Gene3D" id="3.30.750.24">
    <property type="entry name" value="STAS domain"/>
    <property type="match status" value="1"/>
</dbReference>
<comment type="caution">
    <text evidence="7">The sequence shown here is derived from an EMBL/GenBank/DDBJ whole genome shotgun (WGS) entry which is preliminary data.</text>
</comment>
<evidence type="ECO:0000259" key="6">
    <source>
        <dbReference type="PROSITE" id="PS50801"/>
    </source>
</evidence>
<feature type="transmembrane region" description="Helical" evidence="5">
    <location>
        <begin position="365"/>
        <end position="382"/>
    </location>
</feature>
<name>A0A9D7K1T9_9PROT</name>
<evidence type="ECO:0000313" key="7">
    <source>
        <dbReference type="EMBL" id="MBK8523177.1"/>
    </source>
</evidence>
<keyword evidence="4 5" id="KW-0472">Membrane</keyword>
<feature type="transmembrane region" description="Helical" evidence="5">
    <location>
        <begin position="174"/>
        <end position="194"/>
    </location>
</feature>
<dbReference type="GO" id="GO:0055085">
    <property type="term" value="P:transmembrane transport"/>
    <property type="evidence" value="ECO:0007669"/>
    <property type="project" value="InterPro"/>
</dbReference>
<proteinExistence type="predicted"/>
<evidence type="ECO:0000256" key="1">
    <source>
        <dbReference type="ARBA" id="ARBA00004141"/>
    </source>
</evidence>
<accession>A0A9D7K1T9</accession>
<dbReference type="EMBL" id="JADJUC010000002">
    <property type="protein sequence ID" value="MBK8523177.1"/>
    <property type="molecule type" value="Genomic_DNA"/>
</dbReference>
<gene>
    <name evidence="7" type="primary">sulP</name>
    <name evidence="7" type="ORF">IPL58_03055</name>
</gene>
<comment type="subcellular location">
    <subcellularLocation>
        <location evidence="1">Membrane</location>
        <topology evidence="1">Multi-pass membrane protein</topology>
    </subcellularLocation>
</comment>
<dbReference type="CDD" id="cd07042">
    <property type="entry name" value="STAS_SulP_like_sulfate_transporter"/>
    <property type="match status" value="1"/>
</dbReference>
<dbReference type="PROSITE" id="PS50801">
    <property type="entry name" value="STAS"/>
    <property type="match status" value="1"/>
</dbReference>
<dbReference type="AlphaFoldDB" id="A0A9D7K1T9"/>
<feature type="transmembrane region" description="Helical" evidence="5">
    <location>
        <begin position="73"/>
        <end position="93"/>
    </location>
</feature>
<dbReference type="PANTHER" id="PTHR11814">
    <property type="entry name" value="SULFATE TRANSPORTER"/>
    <property type="match status" value="1"/>
</dbReference>
<dbReference type="InterPro" id="IPR001902">
    <property type="entry name" value="SLC26A/SulP_fam"/>
</dbReference>
<dbReference type="Pfam" id="PF01740">
    <property type="entry name" value="STAS"/>
    <property type="match status" value="1"/>
</dbReference>
<dbReference type="GO" id="GO:0016020">
    <property type="term" value="C:membrane"/>
    <property type="evidence" value="ECO:0007669"/>
    <property type="project" value="UniProtKB-SubCell"/>
</dbReference>
<protein>
    <submittedName>
        <fullName evidence="7">Sulfate permease</fullName>
    </submittedName>
</protein>
<organism evidence="7 8">
    <name type="scientific">Candidatus Proximibacter danicus</name>
    <dbReference type="NCBI Taxonomy" id="2954365"/>
    <lineage>
        <taxon>Bacteria</taxon>
        <taxon>Pseudomonadati</taxon>
        <taxon>Pseudomonadota</taxon>
        <taxon>Betaproteobacteria</taxon>
        <taxon>Candidatus Proximibacter</taxon>
    </lineage>
</organism>
<feature type="transmembrane region" description="Helical" evidence="5">
    <location>
        <begin position="20"/>
        <end position="44"/>
    </location>
</feature>
<sequence length="573" mass="60595">MRISLRWLPRWASHYSKDKFSADLSAGLIVAVLVIPQSLAYALLAGLPPQFGLYVSIFPVIAYALLGSSMVQAVGPVAITAIMTYSVLSPLAVPGSPEYLSLAAALSLLSGAVMLACGLLRFGFLSQLLSRPVISGFVSGSAVLIVISQLGRLLGVPVAGGNTWQMVTALFDGLAQSHLPTLAVGLGALLLLVLSKARLGALLVHAGMSAVRAVVVIRVMPLVVVLAGTLTVIGLELDSRFGVAVVGNVVEGLPGFDFFLPTFASIKTLLLPALIMALIGMVQGIAVAQALAIKRRERVDANAELLGLGAANVVAAFHGGMPVGGGLTRSAVNVAAGAQTPLASIVTALTMIAVVLGLAHWLERLPLAVLAASIIMAAWTMVDLKTLRQAWAYDRADAFAYLGTVLGVLVFGLEIGIVAGIVLSTGTVLYRSSQPHMAVMGRIAGSEHFRNVERYEVETIPGVLFLRVDEKLFFGNLAAVEARLLHELENLQRESAPVTDLVLVMSAVNRMDSTAVDVFAELNEDLQDRGIRMHLAEVKGPVQDRLKRSALWPVLSGEVFLSTNEAFEKLRQP</sequence>
<feature type="transmembrane region" description="Helical" evidence="5">
    <location>
        <begin position="215"/>
        <end position="235"/>
    </location>
</feature>
<evidence type="ECO:0000256" key="4">
    <source>
        <dbReference type="ARBA" id="ARBA00023136"/>
    </source>
</evidence>
<dbReference type="Pfam" id="PF00916">
    <property type="entry name" value="Sulfate_transp"/>
    <property type="match status" value="1"/>
</dbReference>
<feature type="transmembrane region" description="Helical" evidence="5">
    <location>
        <begin position="269"/>
        <end position="293"/>
    </location>
</feature>
<evidence type="ECO:0000256" key="2">
    <source>
        <dbReference type="ARBA" id="ARBA00022692"/>
    </source>
</evidence>
<reference evidence="7" key="1">
    <citation type="submission" date="2020-10" db="EMBL/GenBank/DDBJ databases">
        <title>Connecting structure to function with the recovery of over 1000 high-quality activated sludge metagenome-assembled genomes encoding full-length rRNA genes using long-read sequencing.</title>
        <authorList>
            <person name="Singleton C.M."/>
            <person name="Petriglieri F."/>
            <person name="Kristensen J.M."/>
            <person name="Kirkegaard R.H."/>
            <person name="Michaelsen T.Y."/>
            <person name="Andersen M.H."/>
            <person name="Karst S.M."/>
            <person name="Dueholm M.S."/>
            <person name="Nielsen P.H."/>
            <person name="Albertsen M."/>
        </authorList>
    </citation>
    <scope>NUCLEOTIDE SEQUENCE</scope>
    <source>
        <strain evidence="7">Hirt_18-Q3-R61-65_BATAC.395</strain>
    </source>
</reference>
<evidence type="ECO:0000256" key="3">
    <source>
        <dbReference type="ARBA" id="ARBA00022989"/>
    </source>
</evidence>
<feature type="transmembrane region" description="Helical" evidence="5">
    <location>
        <begin position="305"/>
        <end position="324"/>
    </location>
</feature>
<dbReference type="NCBIfam" id="TIGR00815">
    <property type="entry name" value="sulP"/>
    <property type="match status" value="1"/>
</dbReference>
<keyword evidence="3 5" id="KW-1133">Transmembrane helix</keyword>
<feature type="transmembrane region" description="Helical" evidence="5">
    <location>
        <begin position="402"/>
        <end position="430"/>
    </location>
</feature>
<feature type="transmembrane region" description="Helical" evidence="5">
    <location>
        <begin position="50"/>
        <end position="66"/>
    </location>
</feature>
<evidence type="ECO:0000256" key="5">
    <source>
        <dbReference type="SAM" id="Phobius"/>
    </source>
</evidence>
<feature type="transmembrane region" description="Helical" evidence="5">
    <location>
        <begin position="336"/>
        <end position="358"/>
    </location>
</feature>
<evidence type="ECO:0000313" key="8">
    <source>
        <dbReference type="Proteomes" id="UP000886689"/>
    </source>
</evidence>
<feature type="transmembrane region" description="Helical" evidence="5">
    <location>
        <begin position="99"/>
        <end position="120"/>
    </location>
</feature>
<feature type="transmembrane region" description="Helical" evidence="5">
    <location>
        <begin position="132"/>
        <end position="154"/>
    </location>
</feature>
<dbReference type="Proteomes" id="UP000886689">
    <property type="component" value="Unassembled WGS sequence"/>
</dbReference>
<dbReference type="InterPro" id="IPR036513">
    <property type="entry name" value="STAS_dom_sf"/>
</dbReference>
<dbReference type="InterPro" id="IPR011547">
    <property type="entry name" value="SLC26A/SulP_dom"/>
</dbReference>